<comment type="similarity">
    <text evidence="3">Belongs to the eukaryotic ribosomal protein eL20 family.</text>
</comment>
<dbReference type="EMBL" id="JBHTAP010000001">
    <property type="protein sequence ID" value="MFC7234808.1"/>
    <property type="molecule type" value="Genomic_DNA"/>
</dbReference>
<dbReference type="InterPro" id="IPR023573">
    <property type="entry name" value="Ribosomal_eL20_dom"/>
</dbReference>
<dbReference type="Proteomes" id="UP001596398">
    <property type="component" value="Unassembled WGS sequence"/>
</dbReference>
<name>A0ABD5ZNH6_9EURY</name>
<keyword evidence="3" id="KW-0699">rRNA-binding</keyword>
<evidence type="ECO:0000259" key="4">
    <source>
        <dbReference type="Pfam" id="PF01775"/>
    </source>
</evidence>
<reference evidence="5 6" key="1">
    <citation type="journal article" date="2019" name="Int. J. Syst. Evol. Microbiol.">
        <title>The Global Catalogue of Microorganisms (GCM) 10K type strain sequencing project: providing services to taxonomists for standard genome sequencing and annotation.</title>
        <authorList>
            <consortium name="The Broad Institute Genomics Platform"/>
            <consortium name="The Broad Institute Genome Sequencing Center for Infectious Disease"/>
            <person name="Wu L."/>
            <person name="Ma J."/>
        </authorList>
    </citation>
    <scope>NUCLEOTIDE SEQUENCE [LARGE SCALE GENOMIC DNA]</scope>
    <source>
        <strain evidence="5 6">DT85</strain>
    </source>
</reference>
<evidence type="ECO:0000313" key="6">
    <source>
        <dbReference type="Proteomes" id="UP001596398"/>
    </source>
</evidence>
<dbReference type="GeneID" id="79266479"/>
<dbReference type="GO" id="GO:1990904">
    <property type="term" value="C:ribonucleoprotein complex"/>
    <property type="evidence" value="ECO:0007669"/>
    <property type="project" value="UniProtKB-KW"/>
</dbReference>
<keyword evidence="3" id="KW-0694">RNA-binding</keyword>
<comment type="subunit">
    <text evidence="3">Part of the 50S ribosomal subunit. Binds 23S rRNA.</text>
</comment>
<dbReference type="GO" id="GO:0005840">
    <property type="term" value="C:ribosome"/>
    <property type="evidence" value="ECO:0007669"/>
    <property type="project" value="UniProtKB-KW"/>
</dbReference>
<evidence type="ECO:0000256" key="3">
    <source>
        <dbReference type="HAMAP-Rule" id="MF_00273"/>
    </source>
</evidence>
<dbReference type="Pfam" id="PF01775">
    <property type="entry name" value="Ribosomal_L18A"/>
    <property type="match status" value="1"/>
</dbReference>
<sequence>MSEFTVSGRYQARDGWQEFEMSVEAPNESVAEERTYANLGSQHGLKRTGIDIGGVSA</sequence>
<evidence type="ECO:0000256" key="1">
    <source>
        <dbReference type="ARBA" id="ARBA00022980"/>
    </source>
</evidence>
<dbReference type="InterPro" id="IPR028877">
    <property type="entry name" value="Ribosomal_eL20"/>
</dbReference>
<dbReference type="HAMAP" id="MF_00273">
    <property type="entry name" value="Ribosomal_eL20"/>
    <property type="match status" value="1"/>
</dbReference>
<dbReference type="NCBIfam" id="NF001981">
    <property type="entry name" value="PRK00773.1-1"/>
    <property type="match status" value="1"/>
</dbReference>
<keyword evidence="1 3" id="KW-0689">Ribosomal protein</keyword>
<dbReference type="RefSeq" id="WP_276235830.1">
    <property type="nucleotide sequence ID" value="NZ_CP119802.1"/>
</dbReference>
<dbReference type="GO" id="GO:0006412">
    <property type="term" value="P:translation"/>
    <property type="evidence" value="ECO:0007669"/>
    <property type="project" value="UniProtKB-UniRule"/>
</dbReference>
<dbReference type="SUPFAM" id="SSF160374">
    <property type="entry name" value="RplX-like"/>
    <property type="match status" value="1"/>
</dbReference>
<comment type="caution">
    <text evidence="5">The sequence shown here is derived from an EMBL/GenBank/DDBJ whole genome shotgun (WGS) entry which is preliminary data.</text>
</comment>
<proteinExistence type="inferred from homology"/>
<keyword evidence="2 3" id="KW-0687">Ribonucleoprotein</keyword>
<dbReference type="Gene3D" id="3.10.20.10">
    <property type="match status" value="1"/>
</dbReference>
<feature type="domain" description="Large ribosomal subunit protein eL20" evidence="4">
    <location>
        <begin position="1"/>
        <end position="55"/>
    </location>
</feature>
<keyword evidence="6" id="KW-1185">Reference proteome</keyword>
<organism evidence="5 6">
    <name type="scientific">Halosegnis marinus</name>
    <dbReference type="NCBI Taxonomy" id="3034023"/>
    <lineage>
        <taxon>Archaea</taxon>
        <taxon>Methanobacteriati</taxon>
        <taxon>Methanobacteriota</taxon>
        <taxon>Stenosarchaea group</taxon>
        <taxon>Halobacteria</taxon>
        <taxon>Halobacteriales</taxon>
        <taxon>Natronomonadaceae</taxon>
        <taxon>Halosegnis</taxon>
    </lineage>
</organism>
<accession>A0ABD5ZNH6</accession>
<dbReference type="AlphaFoldDB" id="A0ABD5ZNH6"/>
<dbReference type="GO" id="GO:0070180">
    <property type="term" value="F:large ribosomal subunit rRNA binding"/>
    <property type="evidence" value="ECO:0007669"/>
    <property type="project" value="UniProtKB-UniRule"/>
</dbReference>
<evidence type="ECO:0000313" key="5">
    <source>
        <dbReference type="EMBL" id="MFC7234808.1"/>
    </source>
</evidence>
<protein>
    <recommendedName>
        <fullName evidence="3">Large ribosomal subunit protein eL20</fullName>
    </recommendedName>
</protein>
<evidence type="ECO:0000256" key="2">
    <source>
        <dbReference type="ARBA" id="ARBA00023274"/>
    </source>
</evidence>
<gene>
    <name evidence="3 5" type="primary">rpl18a</name>
    <name evidence="3" type="synonym">rpl20e</name>
    <name evidence="3" type="synonym">rplX</name>
    <name evidence="5" type="ORF">ACFQJ4_05680</name>
</gene>